<evidence type="ECO:0000256" key="14">
    <source>
        <dbReference type="PIRSR" id="PIRSR001529-2"/>
    </source>
</evidence>
<evidence type="ECO:0000259" key="16">
    <source>
        <dbReference type="PROSITE" id="PS50862"/>
    </source>
</evidence>
<feature type="binding site" evidence="13">
    <location>
        <position position="262"/>
    </location>
    <ligand>
        <name>L-serine</name>
        <dbReference type="ChEBI" id="CHEBI:33384"/>
    </ligand>
</feature>
<keyword evidence="9 12" id="KW-0030">Aminoacyl-tRNA synthetase</keyword>
<dbReference type="CDD" id="cd00770">
    <property type="entry name" value="SerRS_core"/>
    <property type="match status" value="1"/>
</dbReference>
<feature type="binding site" evidence="12">
    <location>
        <position position="389"/>
    </location>
    <ligand>
        <name>L-serine</name>
        <dbReference type="ChEBI" id="CHEBI:33384"/>
    </ligand>
</feature>
<feature type="binding site" evidence="12">
    <location>
        <begin position="231"/>
        <end position="233"/>
    </location>
    <ligand>
        <name>L-serine</name>
        <dbReference type="ChEBI" id="CHEBI:33384"/>
    </ligand>
</feature>
<feature type="binding site" evidence="12 14">
    <location>
        <begin position="262"/>
        <end position="264"/>
    </location>
    <ligand>
        <name>ATP</name>
        <dbReference type="ChEBI" id="CHEBI:30616"/>
    </ligand>
</feature>
<evidence type="ECO:0000256" key="5">
    <source>
        <dbReference type="ARBA" id="ARBA00022598"/>
    </source>
</evidence>
<accession>A0A7W5Z279</accession>
<dbReference type="GO" id="GO:0006434">
    <property type="term" value="P:seryl-tRNA aminoacylation"/>
    <property type="evidence" value="ECO:0007669"/>
    <property type="project" value="UniProtKB-UniRule"/>
</dbReference>
<feature type="binding site" evidence="12 14">
    <location>
        <begin position="349"/>
        <end position="352"/>
    </location>
    <ligand>
        <name>ATP</name>
        <dbReference type="ChEBI" id="CHEBI:30616"/>
    </ligand>
</feature>
<keyword evidence="15" id="KW-0175">Coiled coil</keyword>
<evidence type="ECO:0000256" key="11">
    <source>
        <dbReference type="ARBA" id="ARBA00048823"/>
    </source>
</evidence>
<dbReference type="AlphaFoldDB" id="A0A7W5Z279"/>
<sequence length="431" mass="47823">MHDIRTIRDDPQGFDSNLARRGLAPAADTILAIDDRRKAAIASLQVLQEKRNALSKEVGQAKSAKDEARAQTLMTEVSALKDAMQEADEAQKAAITELDDVLAAIPNLPLAEVPEGPDESANVEYHRVGEPRQYDFTPRQHFDLGEQLRLMDFETAARLSGSRFVVLKGHLARLERALGQFMLDTHTQHHGYTEVNPPLLVNDAPMFGTAQLPKFFDDQFAVSDNKWLIPTAEVPLTNLVREMVLPEGELPLRFTALTPCFRREAGAAGRDTRGMLRQHQFSKVELVSITTPEASRDEHERMLHCAEAVLKALDLHYRVVTLCTGDMGFASQKTYDIEVWVPGQEAYREISSCSVCGDFQARRMNARYRPDDEKAHGKGPRFVHTLNGSGTAVGRALIAVMETWQNADGSITVPPVLRPYMGGVERVAAAD</sequence>
<dbReference type="InterPro" id="IPR006195">
    <property type="entry name" value="aa-tRNA-synth_II"/>
</dbReference>
<evidence type="ECO:0000256" key="8">
    <source>
        <dbReference type="ARBA" id="ARBA00022917"/>
    </source>
</evidence>
<evidence type="ECO:0000256" key="2">
    <source>
        <dbReference type="ARBA" id="ARBA00005045"/>
    </source>
</evidence>
<evidence type="ECO:0000256" key="4">
    <source>
        <dbReference type="ARBA" id="ARBA00022490"/>
    </source>
</evidence>
<evidence type="ECO:0000256" key="13">
    <source>
        <dbReference type="PIRSR" id="PIRSR001529-1"/>
    </source>
</evidence>
<keyword evidence="7 12" id="KW-0067">ATP-binding</keyword>
<organism evidence="17 18">
    <name type="scientific">Pseudochelatococcus contaminans</name>
    <dbReference type="NCBI Taxonomy" id="1538103"/>
    <lineage>
        <taxon>Bacteria</taxon>
        <taxon>Pseudomonadati</taxon>
        <taxon>Pseudomonadota</taxon>
        <taxon>Alphaproteobacteria</taxon>
        <taxon>Hyphomicrobiales</taxon>
        <taxon>Chelatococcaceae</taxon>
        <taxon>Pseudochelatococcus</taxon>
    </lineage>
</organism>
<dbReference type="RefSeq" id="WP_183750605.1">
    <property type="nucleotide sequence ID" value="NZ_JACICC010000001.1"/>
</dbReference>
<dbReference type="Proteomes" id="UP000537592">
    <property type="component" value="Unassembled WGS sequence"/>
</dbReference>
<dbReference type="NCBIfam" id="TIGR00414">
    <property type="entry name" value="serS"/>
    <property type="match status" value="1"/>
</dbReference>
<evidence type="ECO:0000256" key="10">
    <source>
        <dbReference type="ARBA" id="ARBA00047929"/>
    </source>
</evidence>
<comment type="function">
    <text evidence="12">Catalyzes the attachment of serine to tRNA(Ser). Is also able to aminoacylate tRNA(Sec) with serine, to form the misacylated tRNA L-seryl-tRNA(Sec), which will be further converted into selenocysteinyl-tRNA(Sec).</text>
</comment>
<comment type="catalytic activity">
    <reaction evidence="10 12">
        <text>tRNA(Sec) + L-serine + ATP = L-seryl-tRNA(Sec) + AMP + diphosphate + H(+)</text>
        <dbReference type="Rhea" id="RHEA:42580"/>
        <dbReference type="Rhea" id="RHEA-COMP:9742"/>
        <dbReference type="Rhea" id="RHEA-COMP:10128"/>
        <dbReference type="ChEBI" id="CHEBI:15378"/>
        <dbReference type="ChEBI" id="CHEBI:30616"/>
        <dbReference type="ChEBI" id="CHEBI:33019"/>
        <dbReference type="ChEBI" id="CHEBI:33384"/>
        <dbReference type="ChEBI" id="CHEBI:78442"/>
        <dbReference type="ChEBI" id="CHEBI:78533"/>
        <dbReference type="ChEBI" id="CHEBI:456215"/>
        <dbReference type="EC" id="6.1.1.11"/>
    </reaction>
</comment>
<dbReference type="PANTHER" id="PTHR43697:SF1">
    <property type="entry name" value="SERINE--TRNA LIGASE"/>
    <property type="match status" value="1"/>
</dbReference>
<dbReference type="InterPro" id="IPR010978">
    <property type="entry name" value="tRNA-bd_arm"/>
</dbReference>
<evidence type="ECO:0000256" key="7">
    <source>
        <dbReference type="ARBA" id="ARBA00022840"/>
    </source>
</evidence>
<dbReference type="GO" id="GO:0004828">
    <property type="term" value="F:serine-tRNA ligase activity"/>
    <property type="evidence" value="ECO:0007669"/>
    <property type="project" value="UniProtKB-UniRule"/>
</dbReference>
<comment type="subunit">
    <text evidence="12">Homodimer. The tRNA molecule binds across the dimer.</text>
</comment>
<dbReference type="InterPro" id="IPR002317">
    <property type="entry name" value="Ser-tRNA-ligase_type_1"/>
</dbReference>
<keyword evidence="6 12" id="KW-0547">Nucleotide-binding</keyword>
<dbReference type="InterPro" id="IPR015866">
    <property type="entry name" value="Ser-tRNA-synth_1_N"/>
</dbReference>
<gene>
    <name evidence="12" type="primary">serS</name>
    <name evidence="17" type="ORF">FHS81_000687</name>
</gene>
<reference evidence="17 18" key="1">
    <citation type="submission" date="2020-08" db="EMBL/GenBank/DDBJ databases">
        <title>Genomic Encyclopedia of Type Strains, Phase IV (KMG-IV): sequencing the most valuable type-strain genomes for metagenomic binning, comparative biology and taxonomic classification.</title>
        <authorList>
            <person name="Goeker M."/>
        </authorList>
    </citation>
    <scope>NUCLEOTIDE SEQUENCE [LARGE SCALE GENOMIC DNA]</scope>
    <source>
        <strain evidence="17 18">DSM 28760</strain>
    </source>
</reference>
<keyword evidence="18" id="KW-1185">Reference proteome</keyword>
<dbReference type="SUPFAM" id="SSF46589">
    <property type="entry name" value="tRNA-binding arm"/>
    <property type="match status" value="1"/>
</dbReference>
<evidence type="ECO:0000313" key="18">
    <source>
        <dbReference type="Proteomes" id="UP000537592"/>
    </source>
</evidence>
<keyword evidence="4 12" id="KW-0963">Cytoplasm</keyword>
<feature type="coiled-coil region" evidence="15">
    <location>
        <begin position="37"/>
        <end position="90"/>
    </location>
</feature>
<evidence type="ECO:0000256" key="12">
    <source>
        <dbReference type="HAMAP-Rule" id="MF_00176"/>
    </source>
</evidence>
<keyword evidence="5 12" id="KW-0436">Ligase</keyword>
<feature type="domain" description="Aminoacyl-transfer RNA synthetases class-II family profile" evidence="16">
    <location>
        <begin position="173"/>
        <end position="414"/>
    </location>
</feature>
<dbReference type="EMBL" id="JACICC010000001">
    <property type="protein sequence ID" value="MBB3808633.1"/>
    <property type="molecule type" value="Genomic_DNA"/>
</dbReference>
<dbReference type="Pfam" id="PF00587">
    <property type="entry name" value="tRNA-synt_2b"/>
    <property type="match status" value="1"/>
</dbReference>
<comment type="subcellular location">
    <subcellularLocation>
        <location evidence="1 12">Cytoplasm</location>
    </subcellularLocation>
</comment>
<dbReference type="PIRSF" id="PIRSF001529">
    <property type="entry name" value="Ser-tRNA-synth_IIa"/>
    <property type="match status" value="1"/>
</dbReference>
<dbReference type="PRINTS" id="PR00981">
    <property type="entry name" value="TRNASYNTHSER"/>
</dbReference>
<evidence type="ECO:0000256" key="15">
    <source>
        <dbReference type="SAM" id="Coils"/>
    </source>
</evidence>
<feature type="binding site" evidence="12 13">
    <location>
        <position position="285"/>
    </location>
    <ligand>
        <name>L-serine</name>
        <dbReference type="ChEBI" id="CHEBI:33384"/>
    </ligand>
</feature>
<evidence type="ECO:0000256" key="3">
    <source>
        <dbReference type="ARBA" id="ARBA00010728"/>
    </source>
</evidence>
<dbReference type="GO" id="GO:0005737">
    <property type="term" value="C:cytoplasm"/>
    <property type="evidence" value="ECO:0007669"/>
    <property type="project" value="UniProtKB-SubCell"/>
</dbReference>
<comment type="caution">
    <text evidence="17">The sequence shown here is derived from an EMBL/GenBank/DDBJ whole genome shotgun (WGS) entry which is preliminary data.</text>
</comment>
<comment type="similarity">
    <text evidence="3 12">Belongs to the class-II aminoacyl-tRNA synthetase family. Type-1 seryl-tRNA synthetase subfamily.</text>
</comment>
<dbReference type="GO" id="GO:0016260">
    <property type="term" value="P:selenocysteine biosynthetic process"/>
    <property type="evidence" value="ECO:0007669"/>
    <property type="project" value="UniProtKB-UniRule"/>
</dbReference>
<dbReference type="Pfam" id="PF02403">
    <property type="entry name" value="Seryl_tRNA_N"/>
    <property type="match status" value="1"/>
</dbReference>
<keyword evidence="8 12" id="KW-0648">Protein biosynthesis</keyword>
<feature type="binding site" evidence="13">
    <location>
        <position position="231"/>
    </location>
    <ligand>
        <name>L-serine</name>
        <dbReference type="ChEBI" id="CHEBI:33384"/>
    </ligand>
</feature>
<dbReference type="InterPro" id="IPR045864">
    <property type="entry name" value="aa-tRNA-synth_II/BPL/LPL"/>
</dbReference>
<dbReference type="InterPro" id="IPR002314">
    <property type="entry name" value="aa-tRNA-synt_IIb"/>
</dbReference>
<dbReference type="InterPro" id="IPR042103">
    <property type="entry name" value="SerRS_1_N_sf"/>
</dbReference>
<evidence type="ECO:0000256" key="1">
    <source>
        <dbReference type="ARBA" id="ARBA00004496"/>
    </source>
</evidence>
<protein>
    <recommendedName>
        <fullName evidence="12">Serine--tRNA ligase</fullName>
        <ecNumber evidence="12">6.1.1.11</ecNumber>
    </recommendedName>
    <alternativeName>
        <fullName evidence="12">Seryl-tRNA synthetase</fullName>
        <shortName evidence="12">SerRS</shortName>
    </alternativeName>
    <alternativeName>
        <fullName evidence="12">Seryl-tRNA(Ser/Sec) synthetase</fullName>
    </alternativeName>
</protein>
<comment type="pathway">
    <text evidence="2 12">Aminoacyl-tRNA biosynthesis; selenocysteinyl-tRNA(Sec) biosynthesis; L-seryl-tRNA(Sec) from L-serine and tRNA(Sec): step 1/1.</text>
</comment>
<dbReference type="EC" id="6.1.1.11" evidence="12"/>
<evidence type="ECO:0000256" key="6">
    <source>
        <dbReference type="ARBA" id="ARBA00022741"/>
    </source>
</evidence>
<comment type="domain">
    <text evidence="12">Consists of two distinct domains, a catalytic core and a N-terminal extension that is involved in tRNA binding.</text>
</comment>
<proteinExistence type="inferred from homology"/>
<dbReference type="InterPro" id="IPR033729">
    <property type="entry name" value="SerRS_core"/>
</dbReference>
<dbReference type="SUPFAM" id="SSF55681">
    <property type="entry name" value="Class II aaRS and biotin synthetases"/>
    <property type="match status" value="1"/>
</dbReference>
<evidence type="ECO:0000256" key="9">
    <source>
        <dbReference type="ARBA" id="ARBA00023146"/>
    </source>
</evidence>
<dbReference type="Gene3D" id="1.10.287.40">
    <property type="entry name" value="Serine-tRNA synthetase, tRNA binding domain"/>
    <property type="match status" value="1"/>
</dbReference>
<dbReference type="HAMAP" id="MF_00176">
    <property type="entry name" value="Ser_tRNA_synth_type1"/>
    <property type="match status" value="1"/>
</dbReference>
<comment type="catalytic activity">
    <reaction evidence="11 12">
        <text>tRNA(Ser) + L-serine + ATP = L-seryl-tRNA(Ser) + AMP + diphosphate + H(+)</text>
        <dbReference type="Rhea" id="RHEA:12292"/>
        <dbReference type="Rhea" id="RHEA-COMP:9669"/>
        <dbReference type="Rhea" id="RHEA-COMP:9703"/>
        <dbReference type="ChEBI" id="CHEBI:15378"/>
        <dbReference type="ChEBI" id="CHEBI:30616"/>
        <dbReference type="ChEBI" id="CHEBI:33019"/>
        <dbReference type="ChEBI" id="CHEBI:33384"/>
        <dbReference type="ChEBI" id="CHEBI:78442"/>
        <dbReference type="ChEBI" id="CHEBI:78533"/>
        <dbReference type="ChEBI" id="CHEBI:456215"/>
        <dbReference type="EC" id="6.1.1.11"/>
    </reaction>
</comment>
<evidence type="ECO:0000313" key="17">
    <source>
        <dbReference type="EMBL" id="MBB3808633.1"/>
    </source>
</evidence>
<dbReference type="GO" id="GO:0005524">
    <property type="term" value="F:ATP binding"/>
    <property type="evidence" value="ECO:0007669"/>
    <property type="project" value="UniProtKB-UniRule"/>
</dbReference>
<dbReference type="PANTHER" id="PTHR43697">
    <property type="entry name" value="SERYL-TRNA SYNTHETASE"/>
    <property type="match status" value="1"/>
</dbReference>
<dbReference type="UniPathway" id="UPA00906">
    <property type="reaction ID" value="UER00895"/>
</dbReference>
<name>A0A7W5Z279_9HYPH</name>
<dbReference type="PROSITE" id="PS50862">
    <property type="entry name" value="AA_TRNA_LIGASE_II"/>
    <property type="match status" value="1"/>
</dbReference>
<feature type="binding site" evidence="13">
    <location>
        <position position="387"/>
    </location>
    <ligand>
        <name>L-serine</name>
        <dbReference type="ChEBI" id="CHEBI:33384"/>
    </ligand>
</feature>
<comment type="caution">
    <text evidence="12">Lacks conserved residue(s) required for the propagation of feature annotation.</text>
</comment>
<dbReference type="Gene3D" id="3.30.930.10">
    <property type="entry name" value="Bira Bifunctional Protein, Domain 2"/>
    <property type="match status" value="1"/>
</dbReference>